<keyword evidence="1" id="KW-0378">Hydrolase</keyword>
<proteinExistence type="predicted"/>
<comment type="caution">
    <text evidence="1">The sequence shown here is derived from an EMBL/GenBank/DDBJ whole genome shotgun (WGS) entry which is preliminary data.</text>
</comment>
<dbReference type="Proteomes" id="UP000190890">
    <property type="component" value="Unassembled WGS sequence"/>
</dbReference>
<dbReference type="STRING" id="29367.CLPUN_22200"/>
<sequence>MSDLGQEESIIVIGTINKLDMLDKALLRLVRFYRYIEVSLSDITAREKILFLYLKNKPYENFHIKNIEKNYILLRRKIKKFNK</sequence>
<keyword evidence="1" id="KW-0482">Metalloprotease</keyword>
<dbReference type="RefSeq" id="WP_242954112.1">
    <property type="nucleotide sequence ID" value="NZ_LZZM01000148.1"/>
</dbReference>
<dbReference type="InterPro" id="IPR027417">
    <property type="entry name" value="P-loop_NTPase"/>
</dbReference>
<gene>
    <name evidence="1" type="primary">ftsH_2</name>
    <name evidence="1" type="ORF">CLPUN_22200</name>
</gene>
<dbReference type="AlphaFoldDB" id="A0A1S8TIN3"/>
<organism evidence="1 2">
    <name type="scientific">Clostridium puniceum</name>
    <dbReference type="NCBI Taxonomy" id="29367"/>
    <lineage>
        <taxon>Bacteria</taxon>
        <taxon>Bacillati</taxon>
        <taxon>Bacillota</taxon>
        <taxon>Clostridia</taxon>
        <taxon>Eubacteriales</taxon>
        <taxon>Clostridiaceae</taxon>
        <taxon>Clostridium</taxon>
    </lineage>
</organism>
<dbReference type="Gene3D" id="3.40.50.300">
    <property type="entry name" value="P-loop containing nucleotide triphosphate hydrolases"/>
    <property type="match status" value="1"/>
</dbReference>
<protein>
    <submittedName>
        <fullName evidence="1">ATP-dependent zinc metalloprotease FtsH</fullName>
        <ecNumber evidence="1">3.4.24.-</ecNumber>
    </submittedName>
</protein>
<keyword evidence="2" id="KW-1185">Reference proteome</keyword>
<dbReference type="EC" id="3.4.24.-" evidence="1"/>
<evidence type="ECO:0000313" key="2">
    <source>
        <dbReference type="Proteomes" id="UP000190890"/>
    </source>
</evidence>
<dbReference type="GO" id="GO:0006508">
    <property type="term" value="P:proteolysis"/>
    <property type="evidence" value="ECO:0007669"/>
    <property type="project" value="UniProtKB-KW"/>
</dbReference>
<keyword evidence="1" id="KW-0645">Protease</keyword>
<dbReference type="SUPFAM" id="SSF52540">
    <property type="entry name" value="P-loop containing nucleoside triphosphate hydrolases"/>
    <property type="match status" value="1"/>
</dbReference>
<reference evidence="1 2" key="1">
    <citation type="submission" date="2016-05" db="EMBL/GenBank/DDBJ databases">
        <title>Microbial solvent formation.</title>
        <authorList>
            <person name="Poehlein A."/>
            <person name="Montoya Solano J.D."/>
            <person name="Flitsch S."/>
            <person name="Krabben P."/>
            <person name="Duerre P."/>
            <person name="Daniel R."/>
        </authorList>
    </citation>
    <scope>NUCLEOTIDE SEQUENCE [LARGE SCALE GENOMIC DNA]</scope>
    <source>
        <strain evidence="1 2">DSM 2619</strain>
    </source>
</reference>
<accession>A0A1S8TIN3</accession>
<dbReference type="GO" id="GO:0008237">
    <property type="term" value="F:metallopeptidase activity"/>
    <property type="evidence" value="ECO:0007669"/>
    <property type="project" value="UniProtKB-KW"/>
</dbReference>
<dbReference type="EMBL" id="LZZM01000148">
    <property type="protein sequence ID" value="OOM77546.1"/>
    <property type="molecule type" value="Genomic_DNA"/>
</dbReference>
<dbReference type="Gene3D" id="1.10.8.60">
    <property type="match status" value="1"/>
</dbReference>
<evidence type="ECO:0000313" key="1">
    <source>
        <dbReference type="EMBL" id="OOM77546.1"/>
    </source>
</evidence>
<name>A0A1S8TIN3_9CLOT</name>